<proteinExistence type="inferred from homology"/>
<dbReference type="EMBL" id="SIXI01000002">
    <property type="protein sequence ID" value="TBO32831.1"/>
    <property type="molecule type" value="Genomic_DNA"/>
</dbReference>
<dbReference type="RefSeq" id="WP_130967041.1">
    <property type="nucleotide sequence ID" value="NZ_SIXI01000002.1"/>
</dbReference>
<feature type="compositionally biased region" description="Acidic residues" evidence="4">
    <location>
        <begin position="322"/>
        <end position="333"/>
    </location>
</feature>
<dbReference type="PRINTS" id="PR00260">
    <property type="entry name" value="CHEMTRNSDUCR"/>
</dbReference>
<dbReference type="Pfam" id="PF00015">
    <property type="entry name" value="MCPsignal"/>
    <property type="match status" value="1"/>
</dbReference>
<dbReference type="GO" id="GO:0004888">
    <property type="term" value="F:transmembrane signaling receptor activity"/>
    <property type="evidence" value="ECO:0007669"/>
    <property type="project" value="InterPro"/>
</dbReference>
<evidence type="ECO:0000313" key="7">
    <source>
        <dbReference type="Proteomes" id="UP000292120"/>
    </source>
</evidence>
<dbReference type="InterPro" id="IPR004089">
    <property type="entry name" value="MCPsignal_dom"/>
</dbReference>
<dbReference type="SUPFAM" id="SSF58104">
    <property type="entry name" value="Methyl-accepting chemotaxis protein (MCP) signaling domain"/>
    <property type="match status" value="1"/>
</dbReference>
<dbReference type="PANTHER" id="PTHR32089">
    <property type="entry name" value="METHYL-ACCEPTING CHEMOTAXIS PROTEIN MCPB"/>
    <property type="match status" value="1"/>
</dbReference>
<protein>
    <recommendedName>
        <fullName evidence="5">Methyl-accepting transducer domain-containing protein</fullName>
    </recommendedName>
</protein>
<dbReference type="Gene3D" id="1.10.287.950">
    <property type="entry name" value="Methyl-accepting chemotaxis protein"/>
    <property type="match status" value="1"/>
</dbReference>
<accession>A0A4Q9H2K2</accession>
<evidence type="ECO:0000259" key="5">
    <source>
        <dbReference type="PROSITE" id="PS50111"/>
    </source>
</evidence>
<dbReference type="GO" id="GO:0006935">
    <property type="term" value="P:chemotaxis"/>
    <property type="evidence" value="ECO:0007669"/>
    <property type="project" value="InterPro"/>
</dbReference>
<feature type="compositionally biased region" description="Basic and acidic residues" evidence="4">
    <location>
        <begin position="311"/>
        <end position="321"/>
    </location>
</feature>
<name>A0A4Q9H2K2_9BURK</name>
<evidence type="ECO:0000256" key="3">
    <source>
        <dbReference type="PROSITE-ProRule" id="PRU00284"/>
    </source>
</evidence>
<evidence type="ECO:0000256" key="2">
    <source>
        <dbReference type="ARBA" id="ARBA00029447"/>
    </source>
</evidence>
<dbReference type="PROSITE" id="PS50111">
    <property type="entry name" value="CHEMOTAXIS_TRANSDUC_2"/>
    <property type="match status" value="1"/>
</dbReference>
<dbReference type="PANTHER" id="PTHR32089:SF112">
    <property type="entry name" value="LYSOZYME-LIKE PROTEIN-RELATED"/>
    <property type="match status" value="1"/>
</dbReference>
<reference evidence="6 7" key="1">
    <citation type="submission" date="2019-02" db="EMBL/GenBank/DDBJ databases">
        <title>Aquabacterium sp. strain KMB7.</title>
        <authorList>
            <person name="Chen W.-M."/>
        </authorList>
    </citation>
    <scope>NUCLEOTIDE SEQUENCE [LARGE SCALE GENOMIC DNA]</scope>
    <source>
        <strain evidence="6 7">KMB7</strain>
    </source>
</reference>
<dbReference type="GO" id="GO:0016020">
    <property type="term" value="C:membrane"/>
    <property type="evidence" value="ECO:0007669"/>
    <property type="project" value="InterPro"/>
</dbReference>
<evidence type="ECO:0000256" key="1">
    <source>
        <dbReference type="ARBA" id="ARBA00023224"/>
    </source>
</evidence>
<dbReference type="InterPro" id="IPR004090">
    <property type="entry name" value="Chemotax_Me-accpt_rcpt"/>
</dbReference>
<gene>
    <name evidence="6" type="ORF">EYS42_06575</name>
</gene>
<comment type="similarity">
    <text evidence="2">Belongs to the methyl-accepting chemotaxis (MCP) protein family.</text>
</comment>
<keyword evidence="1 3" id="KW-0807">Transducer</keyword>
<dbReference type="SMART" id="SM00283">
    <property type="entry name" value="MA"/>
    <property type="match status" value="1"/>
</dbReference>
<evidence type="ECO:0000256" key="4">
    <source>
        <dbReference type="SAM" id="MobiDB-lite"/>
    </source>
</evidence>
<dbReference type="OrthoDB" id="3288815at2"/>
<dbReference type="GO" id="GO:0007165">
    <property type="term" value="P:signal transduction"/>
    <property type="evidence" value="ECO:0007669"/>
    <property type="project" value="UniProtKB-KW"/>
</dbReference>
<comment type="caution">
    <text evidence="6">The sequence shown here is derived from an EMBL/GenBank/DDBJ whole genome shotgun (WGS) entry which is preliminary data.</text>
</comment>
<dbReference type="Proteomes" id="UP000292120">
    <property type="component" value="Unassembled WGS sequence"/>
</dbReference>
<feature type="domain" description="Methyl-accepting transducer" evidence="5">
    <location>
        <begin position="68"/>
        <end position="270"/>
    </location>
</feature>
<feature type="region of interest" description="Disordered" evidence="4">
    <location>
        <begin position="311"/>
        <end position="333"/>
    </location>
</feature>
<organism evidence="6 7">
    <name type="scientific">Aquabacterium lacunae</name>
    <dbReference type="NCBI Taxonomy" id="2528630"/>
    <lineage>
        <taxon>Bacteria</taxon>
        <taxon>Pseudomonadati</taxon>
        <taxon>Pseudomonadota</taxon>
        <taxon>Betaproteobacteria</taxon>
        <taxon>Burkholderiales</taxon>
        <taxon>Aquabacterium</taxon>
    </lineage>
</organism>
<dbReference type="AlphaFoldDB" id="A0A4Q9H2K2"/>
<keyword evidence="7" id="KW-1185">Reference proteome</keyword>
<sequence length="333" mass="36403">MNMFARRTLDALGWHHSEAAAAHMAQPDGREPLVELIDVWCRQIDAATTHGTKSVDSLTQVFAQIERQLAEAIDMTQSAAQAMGGTGGGIGGAAEQARHRLEHVIGLIEGAVSANHQLFDAVTEAVQAVRELNETAASVEKISQMTTLLSINARIEAARAGEAGQGFSVVADEVRRLAAQSRQESQTIMARVARIESVIQDTASKAEALRKRDTELIEQSRQDMVQILDELNAPVQGVMDAADALCQIGQSTRMSVSDALVQFQFMDRIGQRLAHVHSSLALLGQELHTDWPQAHQVAELDRQLLASYTMQEEKRTHRNEPEPADDNDGLVMF</sequence>
<evidence type="ECO:0000313" key="6">
    <source>
        <dbReference type="EMBL" id="TBO32831.1"/>
    </source>
</evidence>